<accession>A0A9D4G7E8</accession>
<protein>
    <submittedName>
        <fullName evidence="1">Uncharacterized protein</fullName>
    </submittedName>
</protein>
<sequence>MIGLHYLRINVNKAYGRERFATFIFGLIILHDSCDPHVTIAWIASYTYSQDDFEREEFQKTTYDASSTEHVSQKHLPRIPDDMFDSHRSFVDFALHNVTKLPSRSIDLVSFIQQANETRSKNQSTVFADTVLCMSACLQRTYKSLIDSRANSYKKLLQVIHGYVSPICIVSVPFKSLSCEDCAIYVLMTNVMTTERNPVEIYVSI</sequence>
<dbReference type="AlphaFoldDB" id="A0A9D4G7E8"/>
<comment type="caution">
    <text evidence="1">The sequence shown here is derived from an EMBL/GenBank/DDBJ whole genome shotgun (WGS) entry which is preliminary data.</text>
</comment>
<evidence type="ECO:0000313" key="2">
    <source>
        <dbReference type="Proteomes" id="UP000828390"/>
    </source>
</evidence>
<dbReference type="Proteomes" id="UP000828390">
    <property type="component" value="Unassembled WGS sequence"/>
</dbReference>
<dbReference type="EMBL" id="JAIWYP010000006">
    <property type="protein sequence ID" value="KAH3810449.1"/>
    <property type="molecule type" value="Genomic_DNA"/>
</dbReference>
<organism evidence="1 2">
    <name type="scientific">Dreissena polymorpha</name>
    <name type="common">Zebra mussel</name>
    <name type="synonym">Mytilus polymorpha</name>
    <dbReference type="NCBI Taxonomy" id="45954"/>
    <lineage>
        <taxon>Eukaryota</taxon>
        <taxon>Metazoa</taxon>
        <taxon>Spiralia</taxon>
        <taxon>Lophotrochozoa</taxon>
        <taxon>Mollusca</taxon>
        <taxon>Bivalvia</taxon>
        <taxon>Autobranchia</taxon>
        <taxon>Heteroconchia</taxon>
        <taxon>Euheterodonta</taxon>
        <taxon>Imparidentia</taxon>
        <taxon>Neoheterodontei</taxon>
        <taxon>Myida</taxon>
        <taxon>Dreissenoidea</taxon>
        <taxon>Dreissenidae</taxon>
        <taxon>Dreissena</taxon>
    </lineage>
</organism>
<reference evidence="1" key="2">
    <citation type="submission" date="2020-11" db="EMBL/GenBank/DDBJ databases">
        <authorList>
            <person name="McCartney M.A."/>
            <person name="Auch B."/>
            <person name="Kono T."/>
            <person name="Mallez S."/>
            <person name="Becker A."/>
            <person name="Gohl D.M."/>
            <person name="Silverstein K.A.T."/>
            <person name="Koren S."/>
            <person name="Bechman K.B."/>
            <person name="Herman A."/>
            <person name="Abrahante J.E."/>
            <person name="Garbe J."/>
        </authorList>
    </citation>
    <scope>NUCLEOTIDE SEQUENCE</scope>
    <source>
        <strain evidence="1">Duluth1</strain>
        <tissue evidence="1">Whole animal</tissue>
    </source>
</reference>
<gene>
    <name evidence="1" type="ORF">DPMN_138841</name>
</gene>
<name>A0A9D4G7E8_DREPO</name>
<keyword evidence="2" id="KW-1185">Reference proteome</keyword>
<proteinExistence type="predicted"/>
<reference evidence="1" key="1">
    <citation type="journal article" date="2019" name="bioRxiv">
        <title>The Genome of the Zebra Mussel, Dreissena polymorpha: A Resource for Invasive Species Research.</title>
        <authorList>
            <person name="McCartney M.A."/>
            <person name="Auch B."/>
            <person name="Kono T."/>
            <person name="Mallez S."/>
            <person name="Zhang Y."/>
            <person name="Obille A."/>
            <person name="Becker A."/>
            <person name="Abrahante J.E."/>
            <person name="Garbe J."/>
            <person name="Badalamenti J.P."/>
            <person name="Herman A."/>
            <person name="Mangelson H."/>
            <person name="Liachko I."/>
            <person name="Sullivan S."/>
            <person name="Sone E.D."/>
            <person name="Koren S."/>
            <person name="Silverstein K.A.T."/>
            <person name="Beckman K.B."/>
            <person name="Gohl D.M."/>
        </authorList>
    </citation>
    <scope>NUCLEOTIDE SEQUENCE</scope>
    <source>
        <strain evidence="1">Duluth1</strain>
        <tissue evidence="1">Whole animal</tissue>
    </source>
</reference>
<evidence type="ECO:0000313" key="1">
    <source>
        <dbReference type="EMBL" id="KAH3810449.1"/>
    </source>
</evidence>